<name>A0ACD4RIT5_9BACI</name>
<dbReference type="EMBL" id="CP126116">
    <property type="protein sequence ID" value="WHZ60100.1"/>
    <property type="molecule type" value="Genomic_DNA"/>
</dbReference>
<reference evidence="2" key="1">
    <citation type="journal article" date="2025" name="Aquaculture">
        <title>Assessment of the bioflocculant production and safety properties of Metabacillus hrfriensis sp. nov. based on phenotypic and whole-genome sequencing analysis.</title>
        <authorList>
            <person name="Zhang R."/>
            <person name="Zhao Z."/>
            <person name="Luo L."/>
            <person name="Wang S."/>
            <person name="Guo K."/>
            <person name="Xu W."/>
        </authorList>
    </citation>
    <scope>NUCLEOTIDE SEQUENCE [LARGE SCALE GENOMIC DNA]</scope>
    <source>
        <strain evidence="2">CT-WN-B3</strain>
    </source>
</reference>
<evidence type="ECO:0000313" key="2">
    <source>
        <dbReference type="Proteomes" id="UP001226091"/>
    </source>
</evidence>
<gene>
    <name evidence="1" type="ORF">QLQ22_12540</name>
</gene>
<evidence type="ECO:0000313" key="1">
    <source>
        <dbReference type="EMBL" id="WHZ60100.1"/>
    </source>
</evidence>
<sequence length="139" mass="16374">MAKPREIEAAMRLNPFPLFSFPFWIFYNFLDKINIKQYDSFMTFKQVNLDEKRVKIFKALSEVKRIEIIRYLYHDKNKNNNSCGEIGESIGMNKSNVSYHLKIMVEADLVDVGRDGQYKFIKLKEDTFQAFLPGFLATL</sequence>
<proteinExistence type="predicted"/>
<dbReference type="Proteomes" id="UP001226091">
    <property type="component" value="Chromosome"/>
</dbReference>
<accession>A0ACD4RIT5</accession>
<protein>
    <submittedName>
        <fullName evidence="1">Helix-turn-helix transcriptional regulator</fullName>
    </submittedName>
</protein>
<organism evidence="1 2">
    <name type="scientific">Metabacillus hrfriensis</name>
    <dbReference type="NCBI Taxonomy" id="3048891"/>
    <lineage>
        <taxon>Bacteria</taxon>
        <taxon>Bacillati</taxon>
        <taxon>Bacillota</taxon>
        <taxon>Bacilli</taxon>
        <taxon>Bacillales</taxon>
        <taxon>Bacillaceae</taxon>
        <taxon>Metabacillus</taxon>
    </lineage>
</organism>
<keyword evidence="2" id="KW-1185">Reference proteome</keyword>